<dbReference type="Proteomes" id="UP000309215">
    <property type="component" value="Unassembled WGS sequence"/>
</dbReference>
<evidence type="ECO:0000313" key="2">
    <source>
        <dbReference type="EMBL" id="TKD01374.1"/>
    </source>
</evidence>
<dbReference type="RefSeq" id="WP_136932820.1">
    <property type="nucleotide sequence ID" value="NZ_SSMQ01000040.1"/>
</dbReference>
<dbReference type="OrthoDB" id="5498376at2"/>
<reference evidence="2 3" key="1">
    <citation type="submission" date="2019-04" db="EMBL/GenBank/DDBJ databases">
        <authorList>
            <person name="Li Y."/>
            <person name="Wang J."/>
        </authorList>
    </citation>
    <scope>NUCLEOTIDE SEQUENCE [LARGE SCALE GENOMIC DNA]</scope>
    <source>
        <strain evidence="2 3">DSM 14668</strain>
    </source>
</reference>
<proteinExistence type="predicted"/>
<dbReference type="EMBL" id="SSMQ01000040">
    <property type="protein sequence ID" value="TKD01374.1"/>
    <property type="molecule type" value="Genomic_DNA"/>
</dbReference>
<feature type="chain" id="PRO_5020464678" description="Dickkopf N-terminal cysteine-rich domain-containing protein" evidence="1">
    <location>
        <begin position="29"/>
        <end position="333"/>
    </location>
</feature>
<dbReference type="AlphaFoldDB" id="A0A4U1J4J2"/>
<gene>
    <name evidence="2" type="ORF">E8A74_31525</name>
</gene>
<keyword evidence="1" id="KW-0732">Signal</keyword>
<organism evidence="2 3">
    <name type="scientific">Polyangium fumosum</name>
    <dbReference type="NCBI Taxonomy" id="889272"/>
    <lineage>
        <taxon>Bacteria</taxon>
        <taxon>Pseudomonadati</taxon>
        <taxon>Myxococcota</taxon>
        <taxon>Polyangia</taxon>
        <taxon>Polyangiales</taxon>
        <taxon>Polyangiaceae</taxon>
        <taxon>Polyangium</taxon>
    </lineage>
</organism>
<evidence type="ECO:0008006" key="4">
    <source>
        <dbReference type="Google" id="ProtNLM"/>
    </source>
</evidence>
<accession>A0A4U1J4J2</accession>
<name>A0A4U1J4J2_9BACT</name>
<keyword evidence="3" id="KW-1185">Reference proteome</keyword>
<evidence type="ECO:0000256" key="1">
    <source>
        <dbReference type="SAM" id="SignalP"/>
    </source>
</evidence>
<protein>
    <recommendedName>
        <fullName evidence="4">Dickkopf N-terminal cysteine-rich domain-containing protein</fullName>
    </recommendedName>
</protein>
<sequence>MQNHSRSFSLPRITTRLALRLSALLLLAAPLAACGDEGPAPPGPIPLDALRDELALATCEQHVRCGLSPDKATCEATQGDAQSTLQLLTDAVLGRVTYDPAAGRTCVEAVRAYACDTRASALKGSSDACAGMFVGTVPEGDACLLAEECAGDSFCDTSMCTGDGVCCLGACTKRPALVAVGGDCTTNPCVASAYCDQAEMPFTCKARGGNGDACDGVDQCKDGMRCDVGGNPQTCYLLQNRGGQCNPSLKQGACFRFDDYCHPTDRKCVQLPKDGEPCTDDNKCLQYSFCDAGTCKRLAIEGEACTDDGDCLGTLRCNEMVCTMRASNEVCAF</sequence>
<evidence type="ECO:0000313" key="3">
    <source>
        <dbReference type="Proteomes" id="UP000309215"/>
    </source>
</evidence>
<comment type="caution">
    <text evidence="2">The sequence shown here is derived from an EMBL/GenBank/DDBJ whole genome shotgun (WGS) entry which is preliminary data.</text>
</comment>
<feature type="signal peptide" evidence="1">
    <location>
        <begin position="1"/>
        <end position="28"/>
    </location>
</feature>